<gene>
    <name evidence="5" type="ORF">J3998_12245</name>
</gene>
<dbReference type="CDD" id="cd00732">
    <property type="entry name" value="CheW"/>
    <property type="match status" value="1"/>
</dbReference>
<dbReference type="PANTHER" id="PTHR22617:SF45">
    <property type="entry name" value="CHEMOTAXIS PROTEIN CHEW"/>
    <property type="match status" value="1"/>
</dbReference>
<dbReference type="Gene3D" id="2.30.30.40">
    <property type="entry name" value="SH3 Domains"/>
    <property type="match status" value="1"/>
</dbReference>
<evidence type="ECO:0000313" key="5">
    <source>
        <dbReference type="EMBL" id="MBO1928345.1"/>
    </source>
</evidence>
<proteinExistence type="predicted"/>
<sequence length="177" mass="19342">MEIDEKNVADIQAQIDQSRSDDDQVLSFVLGGEEYGVDILRVQEIKGWEKTTDIPNSPSYVMGVINLRGAVVPVIDLRVRFGLENITYNDSTVVIIVRAEDTSDSSKIIGLVVDGVSDVYAINRDELQSAPSMSGTINTEYVNGLATVGDKMVIILHIDQLITSGILSDVKKSLNIE</sequence>
<dbReference type="Pfam" id="PF01584">
    <property type="entry name" value="CheW"/>
    <property type="match status" value="1"/>
</dbReference>
<keyword evidence="6" id="KW-1185">Reference proteome</keyword>
<reference evidence="5 6" key="1">
    <citation type="submission" date="2021-03" db="EMBL/GenBank/DDBJ databases">
        <title>Thiomicrorhabdus sp.nov.,novel sulfur-oxidizing bacteria isolated from coastal sediment.</title>
        <authorList>
            <person name="Liu X."/>
        </authorList>
    </citation>
    <scope>NUCLEOTIDE SEQUENCE [LARGE SCALE GENOMIC DNA]</scope>
    <source>
        <strain evidence="5 6">6S2-11</strain>
    </source>
</reference>
<dbReference type="InterPro" id="IPR036061">
    <property type="entry name" value="CheW-like_dom_sf"/>
</dbReference>
<name>A0ABS3Q957_9GAMM</name>
<evidence type="ECO:0000256" key="3">
    <source>
        <dbReference type="ARBA" id="ARBA00022490"/>
    </source>
</evidence>
<feature type="domain" description="CheW-like" evidence="4">
    <location>
        <begin position="22"/>
        <end position="167"/>
    </location>
</feature>
<comment type="subcellular location">
    <subcellularLocation>
        <location evidence="1">Cytoplasm</location>
    </subcellularLocation>
</comment>
<organism evidence="5 6">
    <name type="scientific">Thiomicrorhabdus marina</name>
    <dbReference type="NCBI Taxonomy" id="2818442"/>
    <lineage>
        <taxon>Bacteria</taxon>
        <taxon>Pseudomonadati</taxon>
        <taxon>Pseudomonadota</taxon>
        <taxon>Gammaproteobacteria</taxon>
        <taxon>Thiotrichales</taxon>
        <taxon>Piscirickettsiaceae</taxon>
        <taxon>Thiomicrorhabdus</taxon>
    </lineage>
</organism>
<accession>A0ABS3Q957</accession>
<protein>
    <recommendedName>
        <fullName evidence="2">Chemotaxis protein CheW</fullName>
    </recommendedName>
</protein>
<dbReference type="PROSITE" id="PS50851">
    <property type="entry name" value="CHEW"/>
    <property type="match status" value="1"/>
</dbReference>
<evidence type="ECO:0000256" key="1">
    <source>
        <dbReference type="ARBA" id="ARBA00004496"/>
    </source>
</evidence>
<dbReference type="SUPFAM" id="SSF50341">
    <property type="entry name" value="CheW-like"/>
    <property type="match status" value="1"/>
</dbReference>
<comment type="caution">
    <text evidence="5">The sequence shown here is derived from an EMBL/GenBank/DDBJ whole genome shotgun (WGS) entry which is preliminary data.</text>
</comment>
<dbReference type="InterPro" id="IPR002545">
    <property type="entry name" value="CheW-lke_dom"/>
</dbReference>
<dbReference type="PANTHER" id="PTHR22617">
    <property type="entry name" value="CHEMOTAXIS SENSOR HISTIDINE KINASE-RELATED"/>
    <property type="match status" value="1"/>
</dbReference>
<dbReference type="EMBL" id="JAGETV010000036">
    <property type="protein sequence ID" value="MBO1928345.1"/>
    <property type="molecule type" value="Genomic_DNA"/>
</dbReference>
<evidence type="ECO:0000256" key="2">
    <source>
        <dbReference type="ARBA" id="ARBA00021483"/>
    </source>
</evidence>
<dbReference type="InterPro" id="IPR039315">
    <property type="entry name" value="CheW"/>
</dbReference>
<dbReference type="Proteomes" id="UP000664835">
    <property type="component" value="Unassembled WGS sequence"/>
</dbReference>
<evidence type="ECO:0000259" key="4">
    <source>
        <dbReference type="PROSITE" id="PS50851"/>
    </source>
</evidence>
<dbReference type="Gene3D" id="2.40.50.180">
    <property type="entry name" value="CheA-289, Domain 4"/>
    <property type="match status" value="1"/>
</dbReference>
<keyword evidence="3" id="KW-0963">Cytoplasm</keyword>
<dbReference type="RefSeq" id="WP_208150956.1">
    <property type="nucleotide sequence ID" value="NZ_JAGETV010000036.1"/>
</dbReference>
<evidence type="ECO:0000313" key="6">
    <source>
        <dbReference type="Proteomes" id="UP000664835"/>
    </source>
</evidence>
<dbReference type="SMART" id="SM00260">
    <property type="entry name" value="CheW"/>
    <property type="match status" value="1"/>
</dbReference>